<keyword evidence="3" id="KW-0238">DNA-binding</keyword>
<evidence type="ECO:0000256" key="1">
    <source>
        <dbReference type="ARBA" id="ARBA00022491"/>
    </source>
</evidence>
<dbReference type="EMBL" id="JABAGV010000052">
    <property type="protein sequence ID" value="MBC2476466.1"/>
    <property type="molecule type" value="Genomic_DNA"/>
</dbReference>
<dbReference type="InterPro" id="IPR000551">
    <property type="entry name" value="MerR-type_HTH_dom"/>
</dbReference>
<dbReference type="Pfam" id="PF13411">
    <property type="entry name" value="MerR_1"/>
    <property type="match status" value="1"/>
</dbReference>
<dbReference type="PANTHER" id="PTHR30204:SF69">
    <property type="entry name" value="MERR-FAMILY TRANSCRIPTIONAL REGULATOR"/>
    <property type="match status" value="1"/>
</dbReference>
<sequence>MSNFSIGEMSKLNNISIQTLRYYDKIGLLKPKVISEKSQYRYYSIEQFFQMDVIKYYKTLGLSLNEIKKLMGRSTSMEEKLDMINFQQEVLENKLLEMEIIKNHLEYMKNTVSSIIEYETDKIFIKYNEKREYISYDCVSATIDELEINYRKVMPNSENQLEKLSYELSSMVSYDELKEKMVYKNIMTNNYVRMLKNEGRAIVLPEGEYITIYFEGGCFENKKYYNKIIDYINKNNIKISGDFHEVYILPQVNEDGKENTLMKLEIMKKRINIC</sequence>
<keyword evidence="1" id="KW-0678">Repressor</keyword>
<dbReference type="Gene3D" id="1.10.1660.10">
    <property type="match status" value="1"/>
</dbReference>
<dbReference type="Gene3D" id="3.20.80.10">
    <property type="entry name" value="Regulatory factor, effector binding domain"/>
    <property type="match status" value="1"/>
</dbReference>
<dbReference type="AlphaFoldDB" id="A0AAW3WCL9"/>
<dbReference type="PROSITE" id="PS50937">
    <property type="entry name" value="HTH_MERR_2"/>
    <property type="match status" value="1"/>
</dbReference>
<dbReference type="SUPFAM" id="SSF55136">
    <property type="entry name" value="Probable bacterial effector-binding domain"/>
    <property type="match status" value="1"/>
</dbReference>
<dbReference type="InterPro" id="IPR011256">
    <property type="entry name" value="Reg_factor_effector_dom_sf"/>
</dbReference>
<feature type="domain" description="HTH merR-type" evidence="5">
    <location>
        <begin position="3"/>
        <end position="73"/>
    </location>
</feature>
<evidence type="ECO:0000256" key="2">
    <source>
        <dbReference type="ARBA" id="ARBA00023015"/>
    </source>
</evidence>
<dbReference type="GeneID" id="66343365"/>
<reference evidence="6" key="2">
    <citation type="journal article" date="2022" name="Nat. Biotechnol.">
        <title>Carbon-negative production of acetone and isopropanol by gas fermentation at industrial pilot scale.</title>
        <authorList>
            <person name="Liew F.E."/>
            <person name="Nogle R."/>
            <person name="Abdalla T."/>
            <person name="Rasor B.J."/>
            <person name="Canter C."/>
            <person name="Jensen R.O."/>
            <person name="Wang L."/>
            <person name="Strutz J."/>
            <person name="Chirania P."/>
            <person name="De Tissera S."/>
            <person name="Mueller A.P."/>
            <person name="Ruan Z."/>
            <person name="Gao A."/>
            <person name="Tran L."/>
            <person name="Engle N.L."/>
            <person name="Bromley J.C."/>
            <person name="Daniell J."/>
            <person name="Conrado R."/>
            <person name="Tschaplinski T.J."/>
            <person name="Giannone R.J."/>
            <person name="Hettich R.L."/>
            <person name="Karim A.S."/>
            <person name="Simpson S.D."/>
            <person name="Brown S.D."/>
            <person name="Leang C."/>
            <person name="Jewett M.C."/>
            <person name="Kopke M."/>
        </authorList>
    </citation>
    <scope>NUCLEOTIDE SEQUENCE</scope>
    <source>
        <strain evidence="6">DJ015</strain>
    </source>
</reference>
<evidence type="ECO:0000313" key="7">
    <source>
        <dbReference type="Proteomes" id="UP001194098"/>
    </source>
</evidence>
<proteinExistence type="predicted"/>
<keyword evidence="2" id="KW-0805">Transcription regulation</keyword>
<keyword evidence="4" id="KW-0804">Transcription</keyword>
<evidence type="ECO:0000256" key="3">
    <source>
        <dbReference type="ARBA" id="ARBA00023125"/>
    </source>
</evidence>
<dbReference type="RefSeq" id="WP_023974867.1">
    <property type="nucleotide sequence ID" value="NZ_BKAK01000141.1"/>
</dbReference>
<dbReference type="SMART" id="SM00422">
    <property type="entry name" value="HTH_MERR"/>
    <property type="match status" value="1"/>
</dbReference>
<protein>
    <submittedName>
        <fullName evidence="6">MerR family transcriptional regulator</fullName>
    </submittedName>
</protein>
<reference evidence="6" key="1">
    <citation type="submission" date="2020-04" db="EMBL/GenBank/DDBJ databases">
        <authorList>
            <person name="Brown S."/>
        </authorList>
    </citation>
    <scope>NUCLEOTIDE SEQUENCE</scope>
    <source>
        <strain evidence="6">DJ015</strain>
    </source>
</reference>
<dbReference type="GO" id="GO:0003700">
    <property type="term" value="F:DNA-binding transcription factor activity"/>
    <property type="evidence" value="ECO:0007669"/>
    <property type="project" value="InterPro"/>
</dbReference>
<dbReference type="InterPro" id="IPR009061">
    <property type="entry name" value="DNA-bd_dom_put_sf"/>
</dbReference>
<accession>A0AAW3WCL9</accession>
<dbReference type="Proteomes" id="UP001194098">
    <property type="component" value="Unassembled WGS sequence"/>
</dbReference>
<evidence type="ECO:0000256" key="4">
    <source>
        <dbReference type="ARBA" id="ARBA00023163"/>
    </source>
</evidence>
<dbReference type="SUPFAM" id="SSF46955">
    <property type="entry name" value="Putative DNA-binding domain"/>
    <property type="match status" value="1"/>
</dbReference>
<gene>
    <name evidence="6" type="ORF">HGI39_17485</name>
</gene>
<organism evidence="6 7">
    <name type="scientific">Clostridium beijerinckii</name>
    <name type="common">Clostridium MP</name>
    <dbReference type="NCBI Taxonomy" id="1520"/>
    <lineage>
        <taxon>Bacteria</taxon>
        <taxon>Bacillati</taxon>
        <taxon>Bacillota</taxon>
        <taxon>Clostridia</taxon>
        <taxon>Eubacteriales</taxon>
        <taxon>Clostridiaceae</taxon>
        <taxon>Clostridium</taxon>
    </lineage>
</organism>
<dbReference type="GO" id="GO:0003677">
    <property type="term" value="F:DNA binding"/>
    <property type="evidence" value="ECO:0007669"/>
    <property type="project" value="UniProtKB-KW"/>
</dbReference>
<dbReference type="InterPro" id="IPR047057">
    <property type="entry name" value="MerR_fam"/>
</dbReference>
<comment type="caution">
    <text evidence="6">The sequence shown here is derived from an EMBL/GenBank/DDBJ whole genome shotgun (WGS) entry which is preliminary data.</text>
</comment>
<dbReference type="PANTHER" id="PTHR30204">
    <property type="entry name" value="REDOX-CYCLING DRUG-SENSING TRANSCRIPTIONAL ACTIVATOR SOXR"/>
    <property type="match status" value="1"/>
</dbReference>
<name>A0AAW3WCL9_CLOBE</name>
<evidence type="ECO:0000313" key="6">
    <source>
        <dbReference type="EMBL" id="MBC2476466.1"/>
    </source>
</evidence>
<evidence type="ECO:0000259" key="5">
    <source>
        <dbReference type="PROSITE" id="PS50937"/>
    </source>
</evidence>